<proteinExistence type="predicted"/>
<dbReference type="InterPro" id="IPR043915">
    <property type="entry name" value="P9_TM"/>
</dbReference>
<dbReference type="EMBL" id="MN739088">
    <property type="protein sequence ID" value="QHS87716.1"/>
    <property type="molecule type" value="Genomic_DNA"/>
</dbReference>
<dbReference type="Pfam" id="PF19066">
    <property type="entry name" value="P9_TM"/>
    <property type="match status" value="1"/>
</dbReference>
<protein>
    <recommendedName>
        <fullName evidence="3">Minor capsid protein P9 transmembrane helices domain-containing protein</fullName>
    </recommendedName>
</protein>
<feature type="transmembrane region" description="Helical" evidence="2">
    <location>
        <begin position="79"/>
        <end position="96"/>
    </location>
</feature>
<keyword evidence="2" id="KW-0472">Membrane</keyword>
<dbReference type="AlphaFoldDB" id="A0A6C0B6L4"/>
<keyword evidence="2" id="KW-1133">Transmembrane helix</keyword>
<keyword evidence="2" id="KW-0812">Transmembrane</keyword>
<feature type="compositionally biased region" description="Acidic residues" evidence="1">
    <location>
        <begin position="26"/>
        <end position="36"/>
    </location>
</feature>
<feature type="domain" description="Minor capsid protein P9 transmembrane helices" evidence="3">
    <location>
        <begin position="50"/>
        <end position="116"/>
    </location>
</feature>
<reference evidence="4" key="1">
    <citation type="journal article" date="2020" name="Nature">
        <title>Giant virus diversity and host interactions through global metagenomics.</title>
        <authorList>
            <person name="Schulz F."/>
            <person name="Roux S."/>
            <person name="Paez-Espino D."/>
            <person name="Jungbluth S."/>
            <person name="Walsh D.A."/>
            <person name="Denef V.J."/>
            <person name="McMahon K.D."/>
            <person name="Konstantinidis K.T."/>
            <person name="Eloe-Fadrosh E.A."/>
            <person name="Kyrpides N.C."/>
            <person name="Woyke T."/>
        </authorList>
    </citation>
    <scope>NUCLEOTIDE SEQUENCE</scope>
    <source>
        <strain evidence="4">GVMAG-M-3300010158-13</strain>
    </source>
</reference>
<evidence type="ECO:0000256" key="1">
    <source>
        <dbReference type="SAM" id="MobiDB-lite"/>
    </source>
</evidence>
<accession>A0A6C0B6L4</accession>
<name>A0A6C0B6L4_9ZZZZ</name>
<feature type="transmembrane region" description="Helical" evidence="2">
    <location>
        <begin position="102"/>
        <end position="120"/>
    </location>
</feature>
<sequence>MEYLSDNLTKAKRYFYDEEEEKYKSDDDEEEQEEVIESPPKKKKHVDIPFWSDNPNILFQRQYSMEFFPIDSMTYEQKLNSVTRTVLVLTIIGLIVSQNTRIIVISGITLLAIFILHYYHKKEEVKKNQKKIALETNEGFQNPTMDFLRDQKIDVSTGALSDLFEQPDSSNPFSNVLMTDYEYNPEKKPAMPAFNSNVNQEILAQAKQLVVEANPEQPDIADKLFKDLGEQLVFEQSLRQFNSNPSTTIPNDQGAFADFCYGSMVSCKEGNDFACARNFSRYTNT</sequence>
<evidence type="ECO:0000256" key="2">
    <source>
        <dbReference type="SAM" id="Phobius"/>
    </source>
</evidence>
<organism evidence="4">
    <name type="scientific">viral metagenome</name>
    <dbReference type="NCBI Taxonomy" id="1070528"/>
    <lineage>
        <taxon>unclassified sequences</taxon>
        <taxon>metagenomes</taxon>
        <taxon>organismal metagenomes</taxon>
    </lineage>
</organism>
<evidence type="ECO:0000313" key="4">
    <source>
        <dbReference type="EMBL" id="QHS87716.1"/>
    </source>
</evidence>
<evidence type="ECO:0000259" key="3">
    <source>
        <dbReference type="Pfam" id="PF19066"/>
    </source>
</evidence>
<feature type="region of interest" description="Disordered" evidence="1">
    <location>
        <begin position="19"/>
        <end position="41"/>
    </location>
</feature>